<reference evidence="4" key="1">
    <citation type="submission" date="2016-10" db="EMBL/GenBank/DDBJ databases">
        <authorList>
            <person name="Varghese N."/>
            <person name="Submissions S."/>
        </authorList>
    </citation>
    <scope>NUCLEOTIDE SEQUENCE [LARGE SCALE GENOMIC DNA]</scope>
    <source>
        <strain evidence="4">DSM 4771</strain>
    </source>
</reference>
<dbReference type="InterPro" id="IPR018392">
    <property type="entry name" value="LysM"/>
</dbReference>
<dbReference type="InterPro" id="IPR036779">
    <property type="entry name" value="LysM_dom_sf"/>
</dbReference>
<organism evidence="3 4">
    <name type="scientific">Salimicrobium halophilum</name>
    <dbReference type="NCBI Taxonomy" id="86666"/>
    <lineage>
        <taxon>Bacteria</taxon>
        <taxon>Bacillati</taxon>
        <taxon>Bacillota</taxon>
        <taxon>Bacilli</taxon>
        <taxon>Bacillales</taxon>
        <taxon>Bacillaceae</taxon>
        <taxon>Salimicrobium</taxon>
    </lineage>
</organism>
<feature type="compositionally biased region" description="Acidic residues" evidence="1">
    <location>
        <begin position="232"/>
        <end position="242"/>
    </location>
</feature>
<evidence type="ECO:0000256" key="1">
    <source>
        <dbReference type="SAM" id="MobiDB-lite"/>
    </source>
</evidence>
<keyword evidence="4" id="KW-1185">Reference proteome</keyword>
<dbReference type="AlphaFoldDB" id="A0A1G8PJ09"/>
<dbReference type="PROSITE" id="PS51782">
    <property type="entry name" value="LYSM"/>
    <property type="match status" value="1"/>
</dbReference>
<sequence length="342" mass="40083">MFHIFLFTFIEYKDYECSIRYVMERKQGGKNLANNYHIFIDESLAFPSGTGAEELVAISIQPEVSVDYSEERCKIEGKVVLQGEFVPVSLEEDYERRALPELSFVEGSHFEHHIPLEIDIPMEKVEEREEVNVDIHAFDYELPEPGRIVFHSDFEVSGVKAEEKQEPPQETIENWSTPTYYERSLQKEEVLDEEVEEETEEEIPWEETTILEADEPEEKAMPVRVEKKEPVEELEPEPEDVEVNAPPRDENAMEMEEGEVPVMEETDEKDENEEKEGKWQDIFTTVFQKRETSYSKMKLYIVQGEETLETIAEDYEVPVKDLKKWNKQKETLEAGDIIYIFS</sequence>
<dbReference type="CDD" id="cd00118">
    <property type="entry name" value="LysM"/>
    <property type="match status" value="1"/>
</dbReference>
<dbReference type="STRING" id="86666.SAMN04490247_0015"/>
<evidence type="ECO:0000259" key="2">
    <source>
        <dbReference type="PROSITE" id="PS51782"/>
    </source>
</evidence>
<dbReference type="Proteomes" id="UP000199225">
    <property type="component" value="Unassembled WGS sequence"/>
</dbReference>
<dbReference type="Gene3D" id="3.10.350.10">
    <property type="entry name" value="LysM domain"/>
    <property type="match status" value="1"/>
</dbReference>
<dbReference type="Pfam" id="PF20918">
    <property type="entry name" value="SPOCS_spoVID-N"/>
    <property type="match status" value="1"/>
</dbReference>
<feature type="compositionally biased region" description="Acidic residues" evidence="1">
    <location>
        <begin position="252"/>
        <end position="274"/>
    </location>
</feature>
<protein>
    <submittedName>
        <fullName evidence="3">Stage VI sporulation protein D</fullName>
    </submittedName>
</protein>
<proteinExistence type="predicted"/>
<evidence type="ECO:0000313" key="4">
    <source>
        <dbReference type="Proteomes" id="UP000199225"/>
    </source>
</evidence>
<feature type="domain" description="LysM" evidence="2">
    <location>
        <begin position="298"/>
        <end position="342"/>
    </location>
</feature>
<evidence type="ECO:0000313" key="3">
    <source>
        <dbReference type="EMBL" id="SDI92318.1"/>
    </source>
</evidence>
<dbReference type="Pfam" id="PF01476">
    <property type="entry name" value="LysM"/>
    <property type="match status" value="1"/>
</dbReference>
<feature type="compositionally biased region" description="Basic and acidic residues" evidence="1">
    <location>
        <begin position="219"/>
        <end position="231"/>
    </location>
</feature>
<feature type="region of interest" description="Disordered" evidence="1">
    <location>
        <begin position="219"/>
        <end position="276"/>
    </location>
</feature>
<name>A0A1G8PJ09_9BACI</name>
<dbReference type="EMBL" id="FNEV01000001">
    <property type="protein sequence ID" value="SDI92318.1"/>
    <property type="molecule type" value="Genomic_DNA"/>
</dbReference>
<dbReference type="SMART" id="SM00257">
    <property type="entry name" value="LysM"/>
    <property type="match status" value="1"/>
</dbReference>
<gene>
    <name evidence="3" type="ORF">SAMN04490247_0015</name>
</gene>
<dbReference type="InterPro" id="IPR048862">
    <property type="entry name" value="SPOCS_spoVID_N"/>
</dbReference>
<dbReference type="SUPFAM" id="SSF54106">
    <property type="entry name" value="LysM domain"/>
    <property type="match status" value="1"/>
</dbReference>
<accession>A0A1G8PJ09</accession>